<organism evidence="1 2">
    <name type="scientific">Pedobacter cryoconitis</name>
    <dbReference type="NCBI Taxonomy" id="188932"/>
    <lineage>
        <taxon>Bacteria</taxon>
        <taxon>Pseudomonadati</taxon>
        <taxon>Bacteroidota</taxon>
        <taxon>Sphingobacteriia</taxon>
        <taxon>Sphingobacteriales</taxon>
        <taxon>Sphingobacteriaceae</taxon>
        <taxon>Pedobacter</taxon>
    </lineage>
</organism>
<dbReference type="Proteomes" id="UP000537204">
    <property type="component" value="Unassembled WGS sequence"/>
</dbReference>
<evidence type="ECO:0000313" key="1">
    <source>
        <dbReference type="EMBL" id="MBB5634974.1"/>
    </source>
</evidence>
<name>A0A7W9DY91_9SPHI</name>
<accession>A0A7W9DY91</accession>
<evidence type="ECO:0000313" key="2">
    <source>
        <dbReference type="Proteomes" id="UP000537204"/>
    </source>
</evidence>
<sequence>MTDTDWNITLQTFIQPIELKTRKEKGKIIANLPLINGLTEGPGWIRLSKNKTYFDYPVIIKNRLPLDKLKKIYRSPKTVNPDSNLNQQSINYSTDQYSNLLLVNKNYFFEEQLHLNSKTGTYYAIDKDALSTYYVQSGTCEYIPIKMKERNKDNYIIKIGPLTDQYQNILADGTMIKILCWDAKSTFSMQAYSLRGIANVSIPISHSRNYLFMAQINRVNSSIINLNQ</sequence>
<comment type="caution">
    <text evidence="1">The sequence shown here is derived from an EMBL/GenBank/DDBJ whole genome shotgun (WGS) entry which is preliminary data.</text>
</comment>
<dbReference type="AlphaFoldDB" id="A0A7W9DY91"/>
<proteinExistence type="predicted"/>
<protein>
    <submittedName>
        <fullName evidence="1">Uncharacterized protein</fullName>
    </submittedName>
</protein>
<dbReference type="EMBL" id="JACHCE010000001">
    <property type="protein sequence ID" value="MBB5634974.1"/>
    <property type="molecule type" value="Genomic_DNA"/>
</dbReference>
<gene>
    <name evidence="1" type="ORF">HDE68_000859</name>
</gene>
<reference evidence="1 2" key="1">
    <citation type="submission" date="2020-08" db="EMBL/GenBank/DDBJ databases">
        <title>Genomic Encyclopedia of Type Strains, Phase IV (KMG-V): Genome sequencing to study the core and pangenomes of soil and plant-associated prokaryotes.</title>
        <authorList>
            <person name="Whitman W."/>
        </authorList>
    </citation>
    <scope>NUCLEOTIDE SEQUENCE [LARGE SCALE GENOMIC DNA]</scope>
    <source>
        <strain evidence="1 2">S3M1</strain>
    </source>
</reference>
<dbReference type="RefSeq" id="WP_183879232.1">
    <property type="nucleotide sequence ID" value="NZ_JACHCE010000001.1"/>
</dbReference>